<dbReference type="EMBL" id="JACOFW010000001">
    <property type="protein sequence ID" value="MBC3805793.1"/>
    <property type="molecule type" value="Genomic_DNA"/>
</dbReference>
<keyword evidence="5" id="KW-0378">Hydrolase</keyword>
<comment type="similarity">
    <text evidence="1">Belongs to the type-I restriction system S methylase family.</text>
</comment>
<dbReference type="InterPro" id="IPR000055">
    <property type="entry name" value="Restrct_endonuc_typeI_TRD"/>
</dbReference>
<dbReference type="GO" id="GO:0004519">
    <property type="term" value="F:endonuclease activity"/>
    <property type="evidence" value="ECO:0007669"/>
    <property type="project" value="UniProtKB-KW"/>
</dbReference>
<gene>
    <name evidence="5" type="ORF">H8K52_00360</name>
</gene>
<dbReference type="InterPro" id="IPR052021">
    <property type="entry name" value="Type-I_RS_S_subunit"/>
</dbReference>
<reference evidence="5 6" key="1">
    <citation type="submission" date="2020-08" db="EMBL/GenBank/DDBJ databases">
        <title>Novel species isolated from subtropical streams in China.</title>
        <authorList>
            <person name="Lu H."/>
        </authorList>
    </citation>
    <scope>NUCLEOTIDE SEQUENCE [LARGE SCALE GENOMIC DNA]</scope>
    <source>
        <strain evidence="5 6">KACC 16656</strain>
    </source>
</reference>
<organism evidence="5 6">
    <name type="scientific">Undibacterium seohonense</name>
    <dbReference type="NCBI Taxonomy" id="1344950"/>
    <lineage>
        <taxon>Bacteria</taxon>
        <taxon>Pseudomonadati</taxon>
        <taxon>Pseudomonadota</taxon>
        <taxon>Betaproteobacteria</taxon>
        <taxon>Burkholderiales</taxon>
        <taxon>Oxalobacteraceae</taxon>
        <taxon>Undibacterium</taxon>
    </lineage>
</organism>
<evidence type="ECO:0000256" key="3">
    <source>
        <dbReference type="ARBA" id="ARBA00023125"/>
    </source>
</evidence>
<comment type="caution">
    <text evidence="5">The sequence shown here is derived from an EMBL/GenBank/DDBJ whole genome shotgun (WGS) entry which is preliminary data.</text>
</comment>
<keyword evidence="2" id="KW-0680">Restriction system</keyword>
<dbReference type="CDD" id="cd17275">
    <property type="entry name" value="RMtype1_S_MjaORF132P-TRD1-CR1_like"/>
    <property type="match status" value="1"/>
</dbReference>
<sequence length="453" mass="50696">MKFIEYGTYSDCIFPLIDKIPSHWEEQKIKFQLNGCIAGGTPDSDSEVYWIESGRGTPWVAIADMTRFDVITATEKDVTDRGIASKGLQLVPKGTLLYSIFASLGKVAEAGVDLVTNQAILALVPKATLNRKYFSYWLKSIEPYLMYFCTSNTQNNLNAEKVRNLPLFLPSNIEQQRIANFLDHETAKIDTQIAKQQELIKLLKEKRQSVISHAVTKGLNPNAPMRESGVEWLGEVPENWMVSKFKYLVVESSAGPYGSSLTKSMYTHAGVRVYGQQQVIPDDFTIGDYYISESKFETMRRYEVFPEDVLISVMGTVGKVAVVPYGVERGVINPRLVKYRVNKNKILPLFIKASILSEVCQSQLQFSAQGSTMDGLNMQILGELPIAFPTLNDQEKILEEVSKVQLKFSLSLDRAQRAVDLLSERRTALISAAVTGKIDVRDWQPPNDAAIAA</sequence>
<keyword evidence="6" id="KW-1185">Reference proteome</keyword>
<evidence type="ECO:0000259" key="4">
    <source>
        <dbReference type="Pfam" id="PF01420"/>
    </source>
</evidence>
<keyword evidence="5" id="KW-0540">Nuclease</keyword>
<evidence type="ECO:0000256" key="2">
    <source>
        <dbReference type="ARBA" id="ARBA00022747"/>
    </source>
</evidence>
<keyword evidence="3" id="KW-0238">DNA-binding</keyword>
<dbReference type="PANTHER" id="PTHR30408">
    <property type="entry name" value="TYPE-1 RESTRICTION ENZYME ECOKI SPECIFICITY PROTEIN"/>
    <property type="match status" value="1"/>
</dbReference>
<keyword evidence="5" id="KW-0255">Endonuclease</keyword>
<dbReference type="SUPFAM" id="SSF116734">
    <property type="entry name" value="DNA methylase specificity domain"/>
    <property type="match status" value="2"/>
</dbReference>
<dbReference type="Pfam" id="PF01420">
    <property type="entry name" value="Methylase_S"/>
    <property type="match status" value="2"/>
</dbReference>
<dbReference type="Gene3D" id="1.10.287.1120">
    <property type="entry name" value="Bipartite methylase S protein"/>
    <property type="match status" value="1"/>
</dbReference>
<proteinExistence type="inferred from homology"/>
<feature type="domain" description="Type I restriction modification DNA specificity" evidence="4">
    <location>
        <begin position="54"/>
        <end position="198"/>
    </location>
</feature>
<evidence type="ECO:0000256" key="1">
    <source>
        <dbReference type="ARBA" id="ARBA00010923"/>
    </source>
</evidence>
<accession>A0ABR6WZG5</accession>
<evidence type="ECO:0000313" key="5">
    <source>
        <dbReference type="EMBL" id="MBC3805793.1"/>
    </source>
</evidence>
<dbReference type="Proteomes" id="UP000648257">
    <property type="component" value="Unassembled WGS sequence"/>
</dbReference>
<dbReference type="RefSeq" id="WP_186920533.1">
    <property type="nucleotide sequence ID" value="NZ_JACOFW010000001.1"/>
</dbReference>
<feature type="domain" description="Type I restriction modification DNA specificity" evidence="4">
    <location>
        <begin position="292"/>
        <end position="405"/>
    </location>
</feature>
<evidence type="ECO:0000313" key="6">
    <source>
        <dbReference type="Proteomes" id="UP000648257"/>
    </source>
</evidence>
<dbReference type="PANTHER" id="PTHR30408:SF12">
    <property type="entry name" value="TYPE I RESTRICTION ENZYME MJAVIII SPECIFICITY SUBUNIT"/>
    <property type="match status" value="1"/>
</dbReference>
<dbReference type="Gene3D" id="3.90.220.20">
    <property type="entry name" value="DNA methylase specificity domains"/>
    <property type="match status" value="2"/>
</dbReference>
<dbReference type="InterPro" id="IPR044946">
    <property type="entry name" value="Restrct_endonuc_typeI_TRD_sf"/>
</dbReference>
<protein>
    <submittedName>
        <fullName evidence="5">Restriction endonuclease subunit S</fullName>
    </submittedName>
</protein>
<name>A0ABR6WZG5_9BURK</name>